<evidence type="ECO:0000313" key="10">
    <source>
        <dbReference type="Proteomes" id="UP000625316"/>
    </source>
</evidence>
<dbReference type="InterPro" id="IPR049278">
    <property type="entry name" value="MS_channel_C"/>
</dbReference>
<feature type="transmembrane region" description="Helical" evidence="7">
    <location>
        <begin position="12"/>
        <end position="33"/>
    </location>
</feature>
<dbReference type="RefSeq" id="WP_264326834.1">
    <property type="nucleotide sequence ID" value="NZ_JADEXQ010000084.1"/>
</dbReference>
<dbReference type="SUPFAM" id="SSF50182">
    <property type="entry name" value="Sm-like ribonucleoproteins"/>
    <property type="match status" value="1"/>
</dbReference>
<keyword evidence="4 7" id="KW-0812">Transmembrane</keyword>
<dbReference type="AlphaFoldDB" id="A0A928VPC2"/>
<keyword evidence="3" id="KW-1003">Cell membrane</keyword>
<dbReference type="Gene3D" id="2.30.30.60">
    <property type="match status" value="1"/>
</dbReference>
<dbReference type="Gene3D" id="3.30.70.100">
    <property type="match status" value="1"/>
</dbReference>
<evidence type="ECO:0000256" key="4">
    <source>
        <dbReference type="ARBA" id="ARBA00022692"/>
    </source>
</evidence>
<dbReference type="InterPro" id="IPR006685">
    <property type="entry name" value="MscS_channel_2nd"/>
</dbReference>
<evidence type="ECO:0000256" key="6">
    <source>
        <dbReference type="ARBA" id="ARBA00023136"/>
    </source>
</evidence>
<feature type="transmembrane region" description="Helical" evidence="7">
    <location>
        <begin position="113"/>
        <end position="136"/>
    </location>
</feature>
<dbReference type="Pfam" id="PF21082">
    <property type="entry name" value="MS_channel_3rd"/>
    <property type="match status" value="1"/>
</dbReference>
<organism evidence="9 10">
    <name type="scientific">Romeriopsis navalis LEGE 11480</name>
    <dbReference type="NCBI Taxonomy" id="2777977"/>
    <lineage>
        <taxon>Bacteria</taxon>
        <taxon>Bacillati</taxon>
        <taxon>Cyanobacteriota</taxon>
        <taxon>Cyanophyceae</taxon>
        <taxon>Leptolyngbyales</taxon>
        <taxon>Leptolyngbyaceae</taxon>
        <taxon>Romeriopsis</taxon>
        <taxon>Romeriopsis navalis</taxon>
    </lineage>
</organism>
<dbReference type="InterPro" id="IPR014710">
    <property type="entry name" value="RmlC-like_jellyroll"/>
</dbReference>
<dbReference type="InterPro" id="IPR010920">
    <property type="entry name" value="LSM_dom_sf"/>
</dbReference>
<evidence type="ECO:0000256" key="7">
    <source>
        <dbReference type="SAM" id="Phobius"/>
    </source>
</evidence>
<dbReference type="InterPro" id="IPR045275">
    <property type="entry name" value="MscS_archaea/bacteria_type"/>
</dbReference>
<evidence type="ECO:0000313" key="9">
    <source>
        <dbReference type="EMBL" id="MBE9032010.1"/>
    </source>
</evidence>
<dbReference type="PANTHER" id="PTHR30221:SF1">
    <property type="entry name" value="SMALL-CONDUCTANCE MECHANOSENSITIVE CHANNEL"/>
    <property type="match status" value="1"/>
</dbReference>
<feature type="transmembrane region" description="Helical" evidence="7">
    <location>
        <begin position="82"/>
        <end position="101"/>
    </location>
</feature>
<accession>A0A928VPC2</accession>
<evidence type="ECO:0000256" key="2">
    <source>
        <dbReference type="ARBA" id="ARBA00008017"/>
    </source>
</evidence>
<keyword evidence="10" id="KW-1185">Reference proteome</keyword>
<name>A0A928VPC2_9CYAN</name>
<keyword evidence="5 7" id="KW-1133">Transmembrane helix</keyword>
<dbReference type="EMBL" id="JADEXQ010000084">
    <property type="protein sequence ID" value="MBE9032010.1"/>
    <property type="molecule type" value="Genomic_DNA"/>
</dbReference>
<evidence type="ECO:0000256" key="1">
    <source>
        <dbReference type="ARBA" id="ARBA00004651"/>
    </source>
</evidence>
<dbReference type="SMART" id="SM00100">
    <property type="entry name" value="cNMP"/>
    <property type="match status" value="1"/>
</dbReference>
<feature type="transmembrane region" description="Helical" evidence="7">
    <location>
        <begin position="142"/>
        <end position="160"/>
    </location>
</feature>
<dbReference type="InterPro" id="IPR011066">
    <property type="entry name" value="MscS_channel_C_sf"/>
</dbReference>
<dbReference type="SUPFAM" id="SSF51206">
    <property type="entry name" value="cAMP-binding domain-like"/>
    <property type="match status" value="1"/>
</dbReference>
<comment type="similarity">
    <text evidence="2">Belongs to the MscS (TC 1.A.23) family.</text>
</comment>
<proteinExistence type="inferred from homology"/>
<dbReference type="GO" id="GO:0008381">
    <property type="term" value="F:mechanosensitive monoatomic ion channel activity"/>
    <property type="evidence" value="ECO:0007669"/>
    <property type="project" value="InterPro"/>
</dbReference>
<feature type="domain" description="Cyclic nucleotide-binding" evidence="8">
    <location>
        <begin position="352"/>
        <end position="455"/>
    </location>
</feature>
<gene>
    <name evidence="9" type="ORF">IQ266_19925</name>
</gene>
<dbReference type="CDD" id="cd00038">
    <property type="entry name" value="CAP_ED"/>
    <property type="match status" value="1"/>
</dbReference>
<comment type="subcellular location">
    <subcellularLocation>
        <location evidence="1">Cell membrane</location>
        <topology evidence="1">Multi-pass membrane protein</topology>
    </subcellularLocation>
</comment>
<dbReference type="InterPro" id="IPR018490">
    <property type="entry name" value="cNMP-bd_dom_sf"/>
</dbReference>
<feature type="transmembrane region" description="Helical" evidence="7">
    <location>
        <begin position="53"/>
        <end position="70"/>
    </location>
</feature>
<evidence type="ECO:0000256" key="5">
    <source>
        <dbReference type="ARBA" id="ARBA00022989"/>
    </source>
</evidence>
<comment type="caution">
    <text evidence="9">The sequence shown here is derived from an EMBL/GenBank/DDBJ whole genome shotgun (WGS) entry which is preliminary data.</text>
</comment>
<protein>
    <submittedName>
        <fullName evidence="9">Mechanosensitive ion channel</fullName>
    </submittedName>
</protein>
<dbReference type="Gene3D" id="1.10.287.1260">
    <property type="match status" value="1"/>
</dbReference>
<dbReference type="SUPFAM" id="SSF82689">
    <property type="entry name" value="Mechanosensitive channel protein MscS (YggB), C-terminal domain"/>
    <property type="match status" value="1"/>
</dbReference>
<dbReference type="Proteomes" id="UP000625316">
    <property type="component" value="Unassembled WGS sequence"/>
</dbReference>
<dbReference type="PANTHER" id="PTHR30221">
    <property type="entry name" value="SMALL-CONDUCTANCE MECHANOSENSITIVE CHANNEL"/>
    <property type="match status" value="1"/>
</dbReference>
<sequence>MTFELLLGENWFRWAAGLSLGFPLIMLGLTEVVERLKRLNSPLLNSVQIVRQWVVPLAAAILLFNQVMAIDVNSIPLKLLRTMIWLAIVIVALAAIDAVIFEEAPEDSWQAKVPSILIDLSRTVLVIVGLAIILAQVWGADLGGLLTALGVGSLVIGLALQDSMGNLFSGIALLFESPFAVGDWIEINDQVGRVVAITWRSVHLRTRQRQLIIVPNSVLAQGSFSNYSRPNKIHGEDFFIGFSYDDPPNKVLGILDEIAQTTDGILKSPRPIVQTISYDDSSISYMLRFFIHDYTDMPRVRAAVSSRIWYATQRYGLTIPFPIQTEYQVTETVSRADQEVQAMLRGLRAVPSFSTIPQTTLETLTQDAQLHEYGHDEAALIQGAPIAGIYLILQGHANVTFRDNVGQNHDVGELTAGDIFGEKILLGQMSSDLTIKASEDLKVIIFDAVSFQSLIDRIPSLATIISETMESRRRTMQHQLN</sequence>
<reference evidence="9" key="1">
    <citation type="submission" date="2020-10" db="EMBL/GenBank/DDBJ databases">
        <authorList>
            <person name="Castelo-Branco R."/>
            <person name="Eusebio N."/>
            <person name="Adriana R."/>
            <person name="Vieira A."/>
            <person name="Brugerolle De Fraissinette N."/>
            <person name="Rezende De Castro R."/>
            <person name="Schneider M.P."/>
            <person name="Vasconcelos V."/>
            <person name="Leao P.N."/>
        </authorList>
    </citation>
    <scope>NUCLEOTIDE SEQUENCE</scope>
    <source>
        <strain evidence="9">LEGE 11480</strain>
    </source>
</reference>
<dbReference type="InterPro" id="IPR011014">
    <property type="entry name" value="MscS_channel_TM-2"/>
</dbReference>
<dbReference type="Gene3D" id="2.60.120.10">
    <property type="entry name" value="Jelly Rolls"/>
    <property type="match status" value="1"/>
</dbReference>
<dbReference type="Pfam" id="PF00924">
    <property type="entry name" value="MS_channel_2nd"/>
    <property type="match status" value="1"/>
</dbReference>
<keyword evidence="6 7" id="KW-0472">Membrane</keyword>
<dbReference type="Pfam" id="PF00027">
    <property type="entry name" value="cNMP_binding"/>
    <property type="match status" value="1"/>
</dbReference>
<dbReference type="PROSITE" id="PS50042">
    <property type="entry name" value="CNMP_BINDING_3"/>
    <property type="match status" value="1"/>
</dbReference>
<dbReference type="InterPro" id="IPR023408">
    <property type="entry name" value="MscS_beta-dom_sf"/>
</dbReference>
<dbReference type="InterPro" id="IPR000595">
    <property type="entry name" value="cNMP-bd_dom"/>
</dbReference>
<evidence type="ECO:0000259" key="8">
    <source>
        <dbReference type="PROSITE" id="PS50042"/>
    </source>
</evidence>
<dbReference type="GO" id="GO:0005886">
    <property type="term" value="C:plasma membrane"/>
    <property type="evidence" value="ECO:0007669"/>
    <property type="project" value="UniProtKB-SubCell"/>
</dbReference>
<dbReference type="SUPFAM" id="SSF82861">
    <property type="entry name" value="Mechanosensitive channel protein MscS (YggB), transmembrane region"/>
    <property type="match status" value="1"/>
</dbReference>
<evidence type="ECO:0000256" key="3">
    <source>
        <dbReference type="ARBA" id="ARBA00022475"/>
    </source>
</evidence>